<reference evidence="2" key="1">
    <citation type="submission" date="2020-05" db="EMBL/GenBank/DDBJ databases">
        <authorList>
            <person name="Chiriac C."/>
            <person name="Salcher M."/>
            <person name="Ghai R."/>
            <person name="Kavagutti S V."/>
        </authorList>
    </citation>
    <scope>NUCLEOTIDE SEQUENCE</scope>
</reference>
<proteinExistence type="predicted"/>
<dbReference type="PANTHER" id="PTHR45036:SF1">
    <property type="entry name" value="METHYLTRANSFERASE LIKE 7A"/>
    <property type="match status" value="1"/>
</dbReference>
<dbReference type="PANTHER" id="PTHR45036">
    <property type="entry name" value="METHYLTRANSFERASE LIKE 7B"/>
    <property type="match status" value="1"/>
</dbReference>
<dbReference type="CDD" id="cd02440">
    <property type="entry name" value="AdoMet_MTases"/>
    <property type="match status" value="1"/>
</dbReference>
<organism evidence="2">
    <name type="scientific">freshwater metagenome</name>
    <dbReference type="NCBI Taxonomy" id="449393"/>
    <lineage>
        <taxon>unclassified sequences</taxon>
        <taxon>metagenomes</taxon>
        <taxon>ecological metagenomes</taxon>
    </lineage>
</organism>
<feature type="domain" description="Methyltransferase type 11" evidence="1">
    <location>
        <begin position="50"/>
        <end position="143"/>
    </location>
</feature>
<dbReference type="InterPro" id="IPR029063">
    <property type="entry name" value="SAM-dependent_MTases_sf"/>
</dbReference>
<dbReference type="Pfam" id="PF08241">
    <property type="entry name" value="Methyltransf_11"/>
    <property type="match status" value="1"/>
</dbReference>
<evidence type="ECO:0000259" key="1">
    <source>
        <dbReference type="Pfam" id="PF08241"/>
    </source>
</evidence>
<sequence>MDRDYGGPVAGIGGWWERHVVPRLVENALGSGDVRRERAAVCEGLSGRVLEVGFGSGLNLSHLPAGVTSLDAVEPSDLGWSMSAPRRDAARLPVARVGLDGQHLDVEDASYDAVLCTFSLCTIPDAALAAREMARAVRPGGTVHVLEHGASPDPRVRRWQARLDPVERAVAGGCHLTRDPVALVRAAGLEVGPVTQRYLPGPAVSRPWTYGYRFVARRP</sequence>
<gene>
    <name evidence="2" type="ORF">UFOPK2761_00230</name>
</gene>
<evidence type="ECO:0000313" key="2">
    <source>
        <dbReference type="EMBL" id="CAB4726852.1"/>
    </source>
</evidence>
<dbReference type="SUPFAM" id="SSF53335">
    <property type="entry name" value="S-adenosyl-L-methionine-dependent methyltransferases"/>
    <property type="match status" value="1"/>
</dbReference>
<dbReference type="EMBL" id="CAEZYQ010000001">
    <property type="protein sequence ID" value="CAB4726852.1"/>
    <property type="molecule type" value="Genomic_DNA"/>
</dbReference>
<protein>
    <submittedName>
        <fullName evidence="2">Unannotated protein</fullName>
    </submittedName>
</protein>
<dbReference type="InterPro" id="IPR013216">
    <property type="entry name" value="Methyltransf_11"/>
</dbReference>
<dbReference type="Gene3D" id="3.40.50.150">
    <property type="entry name" value="Vaccinia Virus protein VP39"/>
    <property type="match status" value="1"/>
</dbReference>
<name>A0A6J6RWN6_9ZZZZ</name>
<dbReference type="AlphaFoldDB" id="A0A6J6RWN6"/>
<dbReference type="GO" id="GO:0008757">
    <property type="term" value="F:S-adenosylmethionine-dependent methyltransferase activity"/>
    <property type="evidence" value="ECO:0007669"/>
    <property type="project" value="InterPro"/>
</dbReference>
<dbReference type="InterPro" id="IPR052356">
    <property type="entry name" value="Thiol_S-MT"/>
</dbReference>
<accession>A0A6J6RWN6</accession>